<dbReference type="InterPro" id="IPR036942">
    <property type="entry name" value="Beta-barrel_TonB_sf"/>
</dbReference>
<dbReference type="InterPro" id="IPR000531">
    <property type="entry name" value="Beta-barrel_TonB"/>
</dbReference>
<feature type="signal peptide" evidence="10">
    <location>
        <begin position="1"/>
        <end position="21"/>
    </location>
</feature>
<evidence type="ECO:0000256" key="1">
    <source>
        <dbReference type="ARBA" id="ARBA00004571"/>
    </source>
</evidence>
<feature type="domain" description="TonB-dependent receptor-like beta-barrel" evidence="11">
    <location>
        <begin position="205"/>
        <end position="604"/>
    </location>
</feature>
<dbReference type="InterPro" id="IPR039426">
    <property type="entry name" value="TonB-dep_rcpt-like"/>
</dbReference>
<evidence type="ECO:0000256" key="7">
    <source>
        <dbReference type="ARBA" id="ARBA00023136"/>
    </source>
</evidence>
<keyword evidence="9" id="KW-0998">Cell outer membrane</keyword>
<dbReference type="GO" id="GO:0009279">
    <property type="term" value="C:cell outer membrane"/>
    <property type="evidence" value="ECO:0007669"/>
    <property type="project" value="UniProtKB-SubCell"/>
</dbReference>
<name>A0AA41D9S1_9BACT</name>
<evidence type="ECO:0000256" key="2">
    <source>
        <dbReference type="ARBA" id="ARBA00022448"/>
    </source>
</evidence>
<gene>
    <name evidence="12" type="ORF">H6D15_00565</name>
</gene>
<dbReference type="Gene3D" id="2.40.170.20">
    <property type="entry name" value="TonB-dependent receptor, beta-barrel domain"/>
    <property type="match status" value="1"/>
</dbReference>
<sequence>MKRLFLILMVLTGAVAPDADAQIAVTDTICLTLDGVTMTDSVGLDEVVVKRRRTPAANSRWSDLHPVELVTVGGANGDLYRALQTLPGTQVQGETGRLLVRGGDDRETQTYIDGMHVLVPYTSVGIGASARSRYSTFLFSGVNLASGGAPLEYGGALSAVLPLETKDYSTVDKLGLNASIVGAGGGGTRTFGKGSASVDLNYQNMALHNRIYPGRKDFGRPYQLLSGATQLRFTPDALTVAKLYAQYDRTDFATYEGDDRRLFGLGENNAYLNATLRRTSGAGWEWFAGAAWSYNRQMVDNAAAEGDAWLQRQQELHLKAKLGRRLSPLFRLDGGVEAFVRSYAMSYRFPASVGEAEGHVSPSLGAVFLSAACFPLERLKVEGSVRAEYHGLSGATEVSPRLALNWFQGDVVLTAVAGRYTQPAADSLLLKQTRLKPEVCWQYNAGAQYGRGGRLAKVEVYYKKYSRLPLWKGAREAASVLTSGGYGYSKGIDLFLSDRTSLRNLEYRLSYTYNLPRRRTGRDSELTVPQYATRHNASVVVKWSLPRLRTVLSLTDRFSSGRPWHNPERPGLMNDEVKPYNSLDVGLTFLPSKKVIVHASATNILGRRNEFGYVDGRPVLAAADRFFYIGVFVTLGRHAAYDVSNF</sequence>
<evidence type="ECO:0000256" key="9">
    <source>
        <dbReference type="ARBA" id="ARBA00023237"/>
    </source>
</evidence>
<proteinExistence type="predicted"/>
<comment type="caution">
    <text evidence="12">The sequence shown here is derived from an EMBL/GenBank/DDBJ whole genome shotgun (WGS) entry which is preliminary data.</text>
</comment>
<keyword evidence="5 10" id="KW-0732">Signal</keyword>
<comment type="subcellular location">
    <subcellularLocation>
        <location evidence="1">Cell outer membrane</location>
        <topology evidence="1">Multi-pass membrane protein</topology>
    </subcellularLocation>
</comment>
<evidence type="ECO:0000256" key="10">
    <source>
        <dbReference type="SAM" id="SignalP"/>
    </source>
</evidence>
<evidence type="ECO:0000256" key="6">
    <source>
        <dbReference type="ARBA" id="ARBA00023077"/>
    </source>
</evidence>
<keyword evidence="7" id="KW-0472">Membrane</keyword>
<dbReference type="PANTHER" id="PTHR30069:SF29">
    <property type="entry name" value="HEMOGLOBIN AND HEMOGLOBIN-HAPTOGLOBIN-BINDING PROTEIN 1-RELATED"/>
    <property type="match status" value="1"/>
</dbReference>
<organism evidence="12 13">
    <name type="scientific">Caecibacteroides pullorum</name>
    <dbReference type="NCBI Taxonomy" id="2725562"/>
    <lineage>
        <taxon>Bacteria</taxon>
        <taxon>Pseudomonadati</taxon>
        <taxon>Bacteroidota</taxon>
        <taxon>Bacteroidia</taxon>
        <taxon>Bacteroidales</taxon>
        <taxon>Bacteroidaceae</taxon>
        <taxon>Caecibacteroides</taxon>
    </lineage>
</organism>
<keyword evidence="4" id="KW-0812">Transmembrane</keyword>
<accession>A0AA41D9S1</accession>
<dbReference type="PANTHER" id="PTHR30069">
    <property type="entry name" value="TONB-DEPENDENT OUTER MEMBRANE RECEPTOR"/>
    <property type="match status" value="1"/>
</dbReference>
<evidence type="ECO:0000313" key="13">
    <source>
        <dbReference type="Proteomes" id="UP000698924"/>
    </source>
</evidence>
<reference evidence="12 13" key="1">
    <citation type="journal article" date="2021" name="Sci. Rep.">
        <title>The distribution of antibiotic resistance genes in chicken gut microbiota commensals.</title>
        <authorList>
            <person name="Juricova H."/>
            <person name="Matiasovicova J."/>
            <person name="Kubasova T."/>
            <person name="Cejkova D."/>
            <person name="Rychlik I."/>
        </authorList>
    </citation>
    <scope>NUCLEOTIDE SEQUENCE [LARGE SCALE GENOMIC DNA]</scope>
    <source>
        <strain evidence="12 13">An421</strain>
    </source>
</reference>
<dbReference type="SUPFAM" id="SSF56935">
    <property type="entry name" value="Porins"/>
    <property type="match status" value="1"/>
</dbReference>
<evidence type="ECO:0000259" key="11">
    <source>
        <dbReference type="Pfam" id="PF00593"/>
    </source>
</evidence>
<keyword evidence="13" id="KW-1185">Reference proteome</keyword>
<dbReference type="RefSeq" id="WP_204970732.1">
    <property type="nucleotide sequence ID" value="NZ_JAAZTS010000001.1"/>
</dbReference>
<evidence type="ECO:0000256" key="5">
    <source>
        <dbReference type="ARBA" id="ARBA00022729"/>
    </source>
</evidence>
<keyword evidence="3" id="KW-1134">Transmembrane beta strand</keyword>
<evidence type="ECO:0000256" key="8">
    <source>
        <dbReference type="ARBA" id="ARBA00023170"/>
    </source>
</evidence>
<dbReference type="EMBL" id="JACJMO010000001">
    <property type="protein sequence ID" value="MBM6856110.1"/>
    <property type="molecule type" value="Genomic_DNA"/>
</dbReference>
<keyword evidence="6" id="KW-0798">TonB box</keyword>
<evidence type="ECO:0000313" key="12">
    <source>
        <dbReference type="EMBL" id="MBM6856110.1"/>
    </source>
</evidence>
<protein>
    <submittedName>
        <fullName evidence="12">TonB-dependent receptor</fullName>
    </submittedName>
</protein>
<dbReference type="GO" id="GO:0044718">
    <property type="term" value="P:siderophore transmembrane transport"/>
    <property type="evidence" value="ECO:0007669"/>
    <property type="project" value="TreeGrafter"/>
</dbReference>
<dbReference type="GO" id="GO:0015344">
    <property type="term" value="F:siderophore uptake transmembrane transporter activity"/>
    <property type="evidence" value="ECO:0007669"/>
    <property type="project" value="TreeGrafter"/>
</dbReference>
<keyword evidence="8 12" id="KW-0675">Receptor</keyword>
<dbReference type="Proteomes" id="UP000698924">
    <property type="component" value="Unassembled WGS sequence"/>
</dbReference>
<dbReference type="AlphaFoldDB" id="A0AA41D9S1"/>
<keyword evidence="2" id="KW-0813">Transport</keyword>
<feature type="chain" id="PRO_5041305633" evidence="10">
    <location>
        <begin position="22"/>
        <end position="646"/>
    </location>
</feature>
<dbReference type="Pfam" id="PF00593">
    <property type="entry name" value="TonB_dep_Rec_b-barrel"/>
    <property type="match status" value="1"/>
</dbReference>
<evidence type="ECO:0000256" key="4">
    <source>
        <dbReference type="ARBA" id="ARBA00022692"/>
    </source>
</evidence>
<evidence type="ECO:0000256" key="3">
    <source>
        <dbReference type="ARBA" id="ARBA00022452"/>
    </source>
</evidence>